<gene>
    <name evidence="2" type="ORF">CORC01_08723</name>
</gene>
<dbReference type="InterPro" id="IPR055100">
    <property type="entry name" value="GNAT_LYC1-like"/>
</dbReference>
<sequence length="403" mass="45536">MALTNMESDIQIPSSTPLDLHLDHPTVEECIQIWSETADSWKDSLTIPKYIHEAEYLTTVPLAKDGGMTTWVLVEKDRLPNERTILCSCESFRKRCLTSDVNGNIMEGIVHGIASVFCPAELRGCSYGARHMKELAKVLHGWQSEYGKSIGSILYSDIGKEYYTRWGWPPNLTNGHFVLPAAKMEKPAATQPILESDLEHLCSRDEAMIYNAMAMPSTSRKRVVILPDMDHMLWHIRKEDFATNHIFGKTAQAKGAIAGVPGKQVWAIWVHRYYEHPNYPNEEKQGDQNVLYILRLVVEGDATANKPREPYFTIAMDGNKEEAAALEAVMQAAQAEAADWGLDQVQLWEPSPMVQSILEQSNLNPVYVERQSHSIASVLWFEEGGNVQDDHPILINNEHYAWC</sequence>
<keyword evidence="3" id="KW-1185">Reference proteome</keyword>
<dbReference type="GeneID" id="34561863"/>
<dbReference type="EMBL" id="MJBS01000075">
    <property type="protein sequence ID" value="OHE96030.1"/>
    <property type="molecule type" value="Genomic_DNA"/>
</dbReference>
<dbReference type="InterPro" id="IPR053013">
    <property type="entry name" value="LAT"/>
</dbReference>
<name>A0A1G4B3P1_9PEZI</name>
<feature type="domain" description="LYC1 C-terminal" evidence="1">
    <location>
        <begin position="176"/>
        <end position="403"/>
    </location>
</feature>
<dbReference type="STRING" id="1209926.A0A1G4B3P1"/>
<dbReference type="AlphaFoldDB" id="A0A1G4B3P1"/>
<protein>
    <recommendedName>
        <fullName evidence="1">LYC1 C-terminal domain-containing protein</fullName>
    </recommendedName>
</protein>
<evidence type="ECO:0000313" key="2">
    <source>
        <dbReference type="EMBL" id="OHE96030.1"/>
    </source>
</evidence>
<dbReference type="OrthoDB" id="2020070at2759"/>
<dbReference type="Proteomes" id="UP000176998">
    <property type="component" value="Unassembled WGS sequence"/>
</dbReference>
<accession>A0A1G4B3P1</accession>
<dbReference type="PANTHER" id="PTHR34815:SF2">
    <property type="entry name" value="N-ACETYLTRANSFERASE DOMAIN-CONTAINING PROTEIN"/>
    <property type="match status" value="1"/>
</dbReference>
<dbReference type="RefSeq" id="XP_022473191.1">
    <property type="nucleotide sequence ID" value="XM_022620353.1"/>
</dbReference>
<comment type="caution">
    <text evidence="2">The sequence shown here is derived from an EMBL/GenBank/DDBJ whole genome shotgun (WGS) entry which is preliminary data.</text>
</comment>
<evidence type="ECO:0000259" key="1">
    <source>
        <dbReference type="Pfam" id="PF22998"/>
    </source>
</evidence>
<proteinExistence type="predicted"/>
<evidence type="ECO:0000313" key="3">
    <source>
        <dbReference type="Proteomes" id="UP000176998"/>
    </source>
</evidence>
<dbReference type="PANTHER" id="PTHR34815">
    <property type="entry name" value="LYSINE ACETYLTRANSFERASE"/>
    <property type="match status" value="1"/>
</dbReference>
<organism evidence="2 3">
    <name type="scientific">Colletotrichum orchidophilum</name>
    <dbReference type="NCBI Taxonomy" id="1209926"/>
    <lineage>
        <taxon>Eukaryota</taxon>
        <taxon>Fungi</taxon>
        <taxon>Dikarya</taxon>
        <taxon>Ascomycota</taxon>
        <taxon>Pezizomycotina</taxon>
        <taxon>Sordariomycetes</taxon>
        <taxon>Hypocreomycetidae</taxon>
        <taxon>Glomerellales</taxon>
        <taxon>Glomerellaceae</taxon>
        <taxon>Colletotrichum</taxon>
    </lineage>
</organism>
<dbReference type="Pfam" id="PF22998">
    <property type="entry name" value="GNAT_LYC1-like"/>
    <property type="match status" value="1"/>
</dbReference>
<reference evidence="2 3" key="1">
    <citation type="submission" date="2016-09" db="EMBL/GenBank/DDBJ databases">
        <authorList>
            <person name="Capua I."/>
            <person name="De Benedictis P."/>
            <person name="Joannis T."/>
            <person name="Lombin L.H."/>
            <person name="Cattoli G."/>
        </authorList>
    </citation>
    <scope>NUCLEOTIDE SEQUENCE [LARGE SCALE GENOMIC DNA]</scope>
    <source>
        <strain evidence="2 3">IMI 309357</strain>
    </source>
</reference>